<sequence>MSAHHDASDDDELKDEARQLFMLLSELERYVQLNRSGFDKILKKHDKVMGTTMRKWFMNDRVELARPFKSETQSNLRRKILRVEILHAFAARIDSSRKNGTLLRRLLRDKITFSRNTVWRDMINRERMMSAVDVDSPSVDEPARDKPRRHVTIFGRRVPLPIPSRNLLLAIPCIAIFIVLLCLPIMNNSSERNCLALLVFASLFWAFEIIPLFATSMMVPFLAVVLGVMRDDAGQALAAPAATKVIFSAMFSSVIMLLLGGFAIAAAFSKYHIARKIAAVVLSKVGTHPAVVLMSNMLVAAFLSMWISNVAAPVLCFSLLEPVLRSMPATSNYGKSLVLGIALASNVGGMMSPISSPQNLISIDVQHPQPSWGSWFAVSIPVALVSLVGVWVLLMFAYRPHRERDTAVTMRKYNDAFGWKQYFIMGVTIGTVILWCIETKIKDYVGDMGVLAIIPLVAFFGTGLLTKEDFNNFLWTVIMLAMGGIALGQAVKSSGLLHTIAMAISSAEENFSVWTVTAVFALLMAVIATFVSHTVAALVILPVVNVVGMNMADPHPRLMVMVSTLICSGAMGLPVSGFPNMTAIMLEDSMGRNYLKTIDFIKVGVPATLFTTLISVSVGYGILISLGF</sequence>
<keyword evidence="5 6" id="KW-0472">Membrane</keyword>
<dbReference type="InterPro" id="IPR004680">
    <property type="entry name" value="Cit_transptr-like_dom"/>
</dbReference>
<dbReference type="GO" id="GO:0006817">
    <property type="term" value="P:phosphate ion transport"/>
    <property type="evidence" value="ECO:0007669"/>
    <property type="project" value="TreeGrafter"/>
</dbReference>
<dbReference type="PROSITE" id="PS51382">
    <property type="entry name" value="SPX"/>
    <property type="match status" value="1"/>
</dbReference>
<evidence type="ECO:0000313" key="8">
    <source>
        <dbReference type="EMBL" id="RKP28101.1"/>
    </source>
</evidence>
<feature type="transmembrane region" description="Helical" evidence="6">
    <location>
        <begin position="600"/>
        <end position="623"/>
    </location>
</feature>
<evidence type="ECO:0000256" key="5">
    <source>
        <dbReference type="ARBA" id="ARBA00023136"/>
    </source>
</evidence>
<feature type="transmembrane region" description="Helical" evidence="6">
    <location>
        <begin position="449"/>
        <end position="466"/>
    </location>
</feature>
<reference evidence="9" key="1">
    <citation type="journal article" date="2018" name="Nat. Microbiol.">
        <title>Leveraging single-cell genomics to expand the fungal tree of life.</title>
        <authorList>
            <person name="Ahrendt S.R."/>
            <person name="Quandt C.A."/>
            <person name="Ciobanu D."/>
            <person name="Clum A."/>
            <person name="Salamov A."/>
            <person name="Andreopoulos B."/>
            <person name="Cheng J.F."/>
            <person name="Woyke T."/>
            <person name="Pelin A."/>
            <person name="Henrissat B."/>
            <person name="Reynolds N.K."/>
            <person name="Benny G.L."/>
            <person name="Smith M.E."/>
            <person name="James T.Y."/>
            <person name="Grigoriev I.V."/>
        </authorList>
    </citation>
    <scope>NUCLEOTIDE SEQUENCE [LARGE SCALE GENOMIC DNA]</scope>
    <source>
        <strain evidence="9">Benny S71-1</strain>
    </source>
</reference>
<keyword evidence="9" id="KW-1185">Reference proteome</keyword>
<keyword evidence="2" id="KW-0813">Transport</keyword>
<evidence type="ECO:0000256" key="4">
    <source>
        <dbReference type="ARBA" id="ARBA00022989"/>
    </source>
</evidence>
<evidence type="ECO:0000256" key="3">
    <source>
        <dbReference type="ARBA" id="ARBA00022692"/>
    </source>
</evidence>
<feature type="transmembrane region" description="Helical" evidence="6">
    <location>
        <begin position="419"/>
        <end position="437"/>
    </location>
</feature>
<evidence type="ECO:0000256" key="1">
    <source>
        <dbReference type="ARBA" id="ARBA00004141"/>
    </source>
</evidence>
<dbReference type="PANTHER" id="PTHR10283:SF92">
    <property type="entry name" value="LOW-AFFINITY PHOSPHATE TRANSPORTER PHO91"/>
    <property type="match status" value="1"/>
</dbReference>
<feature type="transmembrane region" description="Helical" evidence="6">
    <location>
        <begin position="375"/>
        <end position="398"/>
    </location>
</feature>
<dbReference type="OrthoDB" id="10260443at2759"/>
<dbReference type="EMBL" id="KZ989119">
    <property type="protein sequence ID" value="RKP28101.1"/>
    <property type="molecule type" value="Genomic_DNA"/>
</dbReference>
<dbReference type="Proteomes" id="UP000278143">
    <property type="component" value="Unassembled WGS sequence"/>
</dbReference>
<feature type="transmembrane region" description="Helical" evidence="6">
    <location>
        <begin position="558"/>
        <end position="579"/>
    </location>
</feature>
<organism evidence="8 9">
    <name type="scientific">Syncephalis pseudoplumigaleata</name>
    <dbReference type="NCBI Taxonomy" id="1712513"/>
    <lineage>
        <taxon>Eukaryota</taxon>
        <taxon>Fungi</taxon>
        <taxon>Fungi incertae sedis</taxon>
        <taxon>Zoopagomycota</taxon>
        <taxon>Zoopagomycotina</taxon>
        <taxon>Zoopagomycetes</taxon>
        <taxon>Zoopagales</taxon>
        <taxon>Piptocephalidaceae</taxon>
        <taxon>Syncephalis</taxon>
    </lineage>
</organism>
<feature type="transmembrane region" description="Helical" evidence="6">
    <location>
        <begin position="473"/>
        <end position="491"/>
    </location>
</feature>
<keyword evidence="3 6" id="KW-0812">Transmembrane</keyword>
<name>A0A4P9Z834_9FUNG</name>
<dbReference type="GO" id="GO:0005886">
    <property type="term" value="C:plasma membrane"/>
    <property type="evidence" value="ECO:0007669"/>
    <property type="project" value="TreeGrafter"/>
</dbReference>
<feature type="transmembrane region" description="Helical" evidence="6">
    <location>
        <begin position="167"/>
        <end position="186"/>
    </location>
</feature>
<accession>A0A4P9Z834</accession>
<dbReference type="Pfam" id="PF03105">
    <property type="entry name" value="SPX"/>
    <property type="match status" value="1"/>
</dbReference>
<dbReference type="GO" id="GO:0005315">
    <property type="term" value="F:phosphate transmembrane transporter activity"/>
    <property type="evidence" value="ECO:0007669"/>
    <property type="project" value="TreeGrafter"/>
</dbReference>
<keyword evidence="4 6" id="KW-1133">Transmembrane helix</keyword>
<evidence type="ECO:0000259" key="7">
    <source>
        <dbReference type="PROSITE" id="PS51382"/>
    </source>
</evidence>
<feature type="transmembrane region" description="Helical" evidence="6">
    <location>
        <begin position="245"/>
        <end position="265"/>
    </location>
</feature>
<evidence type="ECO:0000256" key="6">
    <source>
        <dbReference type="SAM" id="Phobius"/>
    </source>
</evidence>
<dbReference type="CDD" id="cd01115">
    <property type="entry name" value="SLC13_permease"/>
    <property type="match status" value="1"/>
</dbReference>
<dbReference type="InterPro" id="IPR004331">
    <property type="entry name" value="SPX_dom"/>
</dbReference>
<evidence type="ECO:0000313" key="9">
    <source>
        <dbReference type="Proteomes" id="UP000278143"/>
    </source>
</evidence>
<gene>
    <name evidence="8" type="ORF">SYNPS1DRAFT_11744</name>
</gene>
<comment type="subcellular location">
    <subcellularLocation>
        <location evidence="1">Membrane</location>
        <topology evidence="1">Multi-pass membrane protein</topology>
    </subcellularLocation>
</comment>
<feature type="transmembrane region" description="Helical" evidence="6">
    <location>
        <begin position="198"/>
        <end position="225"/>
    </location>
</feature>
<dbReference type="GO" id="GO:0006797">
    <property type="term" value="P:polyphosphate metabolic process"/>
    <property type="evidence" value="ECO:0007669"/>
    <property type="project" value="TreeGrafter"/>
</dbReference>
<feature type="transmembrane region" description="Helical" evidence="6">
    <location>
        <begin position="305"/>
        <end position="324"/>
    </location>
</feature>
<dbReference type="Pfam" id="PF03600">
    <property type="entry name" value="CitMHS"/>
    <property type="match status" value="1"/>
</dbReference>
<feature type="transmembrane region" description="Helical" evidence="6">
    <location>
        <begin position="336"/>
        <end position="355"/>
    </location>
</feature>
<proteinExistence type="predicted"/>
<dbReference type="AlphaFoldDB" id="A0A4P9Z834"/>
<protein>
    <submittedName>
        <fullName evidence="8">Sodium:sulfate symporter transmembrane region-domain-containing protein</fullName>
    </submittedName>
</protein>
<feature type="domain" description="SPX" evidence="7">
    <location>
        <begin position="1"/>
        <end position="59"/>
    </location>
</feature>
<dbReference type="PANTHER" id="PTHR10283">
    <property type="entry name" value="SOLUTE CARRIER FAMILY 13 MEMBER"/>
    <property type="match status" value="1"/>
</dbReference>
<evidence type="ECO:0000256" key="2">
    <source>
        <dbReference type="ARBA" id="ARBA00022448"/>
    </source>
</evidence>